<evidence type="ECO:0000313" key="1">
    <source>
        <dbReference type="EMBL" id="MUW77302.1"/>
    </source>
</evidence>
<dbReference type="EMBL" id="WPEN01000032">
    <property type="protein sequence ID" value="MUW77302.1"/>
    <property type="molecule type" value="Genomic_DNA"/>
</dbReference>
<gene>
    <name evidence="1" type="ORF">GLN84_09480</name>
</gene>
<dbReference type="AlphaFoldDB" id="A0A6A9TP85"/>
<reference evidence="1" key="1">
    <citation type="submission" date="2019-11" db="EMBL/GenBank/DDBJ databases">
        <title>Phylogenetic characterization of Shigella flexneri from Beijing, China.</title>
        <authorList>
            <person name="Yang L."/>
        </authorList>
    </citation>
    <scope>NUCLEOTIDE SEQUENCE</scope>
    <source>
        <strain evidence="1">2013ZH062</strain>
    </source>
</reference>
<proteinExistence type="predicted"/>
<protein>
    <submittedName>
        <fullName evidence="1">Uncharacterized protein</fullName>
    </submittedName>
</protein>
<sequence>MSQYAHVALIAYHLVADSSMTPRDAWDAAIAEVTESESSRKKICPRATFLALADSGYLKNVKPLHGEKKGGKLYQRAIEVANLILDLPGISKAELVDKTGYKDRQGSYDLILALYHHEQLQRSE</sequence>
<dbReference type="RefSeq" id="WP_001544773.1">
    <property type="nucleotide sequence ID" value="NZ_MTPK01000034.1"/>
</dbReference>
<comment type="caution">
    <text evidence="1">The sequence shown here is derived from an EMBL/GenBank/DDBJ whole genome shotgun (WGS) entry which is preliminary data.</text>
</comment>
<name>A0A6A9TP85_SHIFL</name>
<dbReference type="Pfam" id="PF22399">
    <property type="entry name" value="DUF6979"/>
    <property type="match status" value="1"/>
</dbReference>
<accession>A0A6A9TP85</accession>
<dbReference type="InterPro" id="IPR053917">
    <property type="entry name" value="DUF6979"/>
</dbReference>
<organism evidence="1">
    <name type="scientific">Shigella flexneri</name>
    <dbReference type="NCBI Taxonomy" id="623"/>
    <lineage>
        <taxon>Bacteria</taxon>
        <taxon>Pseudomonadati</taxon>
        <taxon>Pseudomonadota</taxon>
        <taxon>Gammaproteobacteria</taxon>
        <taxon>Enterobacterales</taxon>
        <taxon>Enterobacteriaceae</taxon>
        <taxon>Shigella</taxon>
    </lineage>
</organism>